<evidence type="ECO:0000313" key="2">
    <source>
        <dbReference type="Proteomes" id="UP000823775"/>
    </source>
</evidence>
<protein>
    <submittedName>
        <fullName evidence="1">Uncharacterized protein</fullName>
    </submittedName>
</protein>
<dbReference type="Proteomes" id="UP000823775">
    <property type="component" value="Unassembled WGS sequence"/>
</dbReference>
<name>A0ABS8WUZ2_DATST</name>
<proteinExistence type="predicted"/>
<evidence type="ECO:0000313" key="1">
    <source>
        <dbReference type="EMBL" id="MCE3216760.1"/>
    </source>
</evidence>
<accession>A0ABS8WUZ2</accession>
<organism evidence="1 2">
    <name type="scientific">Datura stramonium</name>
    <name type="common">Jimsonweed</name>
    <name type="synonym">Common thornapple</name>
    <dbReference type="NCBI Taxonomy" id="4076"/>
    <lineage>
        <taxon>Eukaryota</taxon>
        <taxon>Viridiplantae</taxon>
        <taxon>Streptophyta</taxon>
        <taxon>Embryophyta</taxon>
        <taxon>Tracheophyta</taxon>
        <taxon>Spermatophyta</taxon>
        <taxon>Magnoliopsida</taxon>
        <taxon>eudicotyledons</taxon>
        <taxon>Gunneridae</taxon>
        <taxon>Pentapetalae</taxon>
        <taxon>asterids</taxon>
        <taxon>lamiids</taxon>
        <taxon>Solanales</taxon>
        <taxon>Solanaceae</taxon>
        <taxon>Solanoideae</taxon>
        <taxon>Datureae</taxon>
        <taxon>Datura</taxon>
    </lineage>
</organism>
<dbReference type="EMBL" id="JACEIK010014076">
    <property type="protein sequence ID" value="MCE3216760.1"/>
    <property type="molecule type" value="Genomic_DNA"/>
</dbReference>
<keyword evidence="2" id="KW-1185">Reference proteome</keyword>
<sequence>MEFPDVAPSRFDAFYLRSNYRAIRYKLCGQSSRVTWQRDANGHHNHYKRPNLNWEVKVILRFIKNKIMTLKNDTDVSMLKLDEEPSLPLDEDVKSKRDDEA</sequence>
<gene>
    <name evidence="1" type="ORF">HAX54_007933</name>
</gene>
<reference evidence="1 2" key="1">
    <citation type="journal article" date="2021" name="BMC Genomics">
        <title>Datura genome reveals duplications of psychoactive alkaloid biosynthetic genes and high mutation rate following tissue culture.</title>
        <authorList>
            <person name="Rajewski A."/>
            <person name="Carter-House D."/>
            <person name="Stajich J."/>
            <person name="Litt A."/>
        </authorList>
    </citation>
    <scope>NUCLEOTIDE SEQUENCE [LARGE SCALE GENOMIC DNA]</scope>
    <source>
        <strain evidence="1">AR-01</strain>
    </source>
</reference>
<comment type="caution">
    <text evidence="1">The sequence shown here is derived from an EMBL/GenBank/DDBJ whole genome shotgun (WGS) entry which is preliminary data.</text>
</comment>